<reference evidence="2" key="1">
    <citation type="submission" date="2016-11" db="EMBL/GenBank/DDBJ databases">
        <authorList>
            <person name="Varghese N."/>
            <person name="Submissions S."/>
        </authorList>
    </citation>
    <scope>NUCLEOTIDE SEQUENCE [LARGE SCALE GENOMIC DNA]</scope>
    <source>
        <strain evidence="2">DSM 29326</strain>
    </source>
</reference>
<dbReference type="PANTHER" id="PTHR45947:SF3">
    <property type="entry name" value="SULFOQUINOVOSYL TRANSFERASE SQD2"/>
    <property type="match status" value="1"/>
</dbReference>
<accession>A0A1M4YSQ7</accession>
<dbReference type="Pfam" id="PF13692">
    <property type="entry name" value="Glyco_trans_1_4"/>
    <property type="match status" value="1"/>
</dbReference>
<evidence type="ECO:0000313" key="1">
    <source>
        <dbReference type="EMBL" id="SHF08763.1"/>
    </source>
</evidence>
<dbReference type="SUPFAM" id="SSF53756">
    <property type="entry name" value="UDP-Glycosyltransferase/glycogen phosphorylase"/>
    <property type="match status" value="1"/>
</dbReference>
<dbReference type="Proteomes" id="UP000183987">
    <property type="component" value="Unassembled WGS sequence"/>
</dbReference>
<dbReference type="GO" id="GO:0016758">
    <property type="term" value="F:hexosyltransferase activity"/>
    <property type="evidence" value="ECO:0007669"/>
    <property type="project" value="TreeGrafter"/>
</dbReference>
<protein>
    <submittedName>
        <fullName evidence="1">Glycosyltransferase involved in cell wall bisynthesis</fullName>
    </submittedName>
</protein>
<dbReference type="OrthoDB" id="9790710at2"/>
<dbReference type="AlphaFoldDB" id="A0A1M4YSQ7"/>
<dbReference type="Gene3D" id="3.40.50.2000">
    <property type="entry name" value="Glycogen Phosphorylase B"/>
    <property type="match status" value="2"/>
</dbReference>
<dbReference type="STRING" id="366533.SAMN05444339_103234"/>
<sequence length="370" mass="39987">MAVPPRHIAFYAPLKAPDHPVPSGDRLMARQLWAALDRAGYRVTLASELRAYLRDPDDVAALCQLKQDAAQERARLTALWATDPPDLIFCYHPYVKAPDMVCVPLARNYGIPYVSCEASYSQRRNHGIWTETQADLLDTLHHAAFNICLTGRDHAGLVKAGVPRLHRMAPFIVTEPFMTDPHPQVGHIVTVAMMRAGAKADSYIAMARALEHLPSDLDWHLSVIGDGPLRSDIQAMFASLPAGRVRWLGALDTPSIASSLSQGAVYLWPGCNEAYGLAYLEAQAAGLPVIACRTAGVPEVVSTEAGGMLVPPDDPVAMADALVSLLRDPARASAQGETARQHVLQHHSESAATARLIALIEGLFMSTSTA</sequence>
<dbReference type="InterPro" id="IPR050194">
    <property type="entry name" value="Glycosyltransferase_grp1"/>
</dbReference>
<proteinExistence type="predicted"/>
<dbReference type="PANTHER" id="PTHR45947">
    <property type="entry name" value="SULFOQUINOVOSYL TRANSFERASE SQD2"/>
    <property type="match status" value="1"/>
</dbReference>
<gene>
    <name evidence="1" type="ORF">SAMN05444339_103234</name>
</gene>
<dbReference type="CDD" id="cd03801">
    <property type="entry name" value="GT4_PimA-like"/>
    <property type="match status" value="1"/>
</dbReference>
<dbReference type="EMBL" id="FQUE01000003">
    <property type="protein sequence ID" value="SHF08763.1"/>
    <property type="molecule type" value="Genomic_DNA"/>
</dbReference>
<evidence type="ECO:0000313" key="2">
    <source>
        <dbReference type="Proteomes" id="UP000183987"/>
    </source>
</evidence>
<name>A0A1M4YSQ7_LOKAT</name>
<organism evidence="1 2">
    <name type="scientific">Loktanella atrilutea</name>
    <dbReference type="NCBI Taxonomy" id="366533"/>
    <lineage>
        <taxon>Bacteria</taxon>
        <taxon>Pseudomonadati</taxon>
        <taxon>Pseudomonadota</taxon>
        <taxon>Alphaproteobacteria</taxon>
        <taxon>Rhodobacterales</taxon>
        <taxon>Roseobacteraceae</taxon>
        <taxon>Loktanella</taxon>
    </lineage>
</organism>
<dbReference type="RefSeq" id="WP_072856899.1">
    <property type="nucleotide sequence ID" value="NZ_FQUE01000003.1"/>
</dbReference>
<keyword evidence="2" id="KW-1185">Reference proteome</keyword>
<keyword evidence="1" id="KW-0808">Transferase</keyword>